<keyword evidence="10" id="KW-0998">Cell outer membrane</keyword>
<comment type="similarity">
    <text evidence="3">Belongs to the autotransporter-2 (AT-2) (TC 1.B.40) family.</text>
</comment>
<dbReference type="Gene3D" id="6.10.250.2040">
    <property type="match status" value="1"/>
</dbReference>
<dbReference type="HOGENOM" id="CLU_224407_0_0_6"/>
<feature type="compositionally biased region" description="Low complexity" evidence="12">
    <location>
        <begin position="3413"/>
        <end position="3434"/>
    </location>
</feature>
<evidence type="ECO:0000256" key="2">
    <source>
        <dbReference type="ARBA" id="ARBA00004442"/>
    </source>
</evidence>
<dbReference type="GO" id="GO:0009279">
    <property type="term" value="C:cell outer membrane"/>
    <property type="evidence" value="ECO:0007669"/>
    <property type="project" value="UniProtKB-SubCell"/>
</dbReference>
<dbReference type="GO" id="GO:0015031">
    <property type="term" value="P:protein transport"/>
    <property type="evidence" value="ECO:0007669"/>
    <property type="project" value="UniProtKB-KW"/>
</dbReference>
<protein>
    <recommendedName>
        <fullName evidence="18">Autotransporter adhesin</fullName>
    </recommendedName>
</protein>
<dbReference type="GO" id="GO:0009986">
    <property type="term" value="C:cell surface"/>
    <property type="evidence" value="ECO:0007669"/>
    <property type="project" value="UniProtKB-SubCell"/>
</dbReference>
<evidence type="ECO:0000256" key="6">
    <source>
        <dbReference type="ARBA" id="ARBA00022692"/>
    </source>
</evidence>
<evidence type="ECO:0000256" key="1">
    <source>
        <dbReference type="ARBA" id="ARBA00004241"/>
    </source>
</evidence>
<dbReference type="Pfam" id="PF03895">
    <property type="entry name" value="YadA_anchor"/>
    <property type="match status" value="1"/>
</dbReference>
<feature type="domain" description="Trimeric autotransporter adhesin YadA-like head" evidence="15">
    <location>
        <begin position="2934"/>
        <end position="2960"/>
    </location>
</feature>
<feature type="domain" description="Trimeric autotransporter adhesin YadA-like head" evidence="15">
    <location>
        <begin position="512"/>
        <end position="537"/>
    </location>
</feature>
<dbReference type="SUPFAM" id="SSF54523">
    <property type="entry name" value="Pili subunits"/>
    <property type="match status" value="1"/>
</dbReference>
<keyword evidence="8" id="KW-0653">Protein transport</keyword>
<keyword evidence="13" id="KW-1133">Transmembrane helix</keyword>
<feature type="domain" description="Trimeric autotransporter adhesin YadA-like head" evidence="15">
    <location>
        <begin position="461"/>
        <end position="486"/>
    </location>
</feature>
<dbReference type="Pfam" id="PF05658">
    <property type="entry name" value="YadA_head"/>
    <property type="match status" value="11"/>
</dbReference>
<feature type="domain" description="Trimeric autotransporter adhesin YadA-like stalk" evidence="16">
    <location>
        <begin position="603"/>
        <end position="625"/>
    </location>
</feature>
<feature type="domain" description="Trimeric autotransporter adhesin YadA-like stalk" evidence="16">
    <location>
        <begin position="2685"/>
        <end position="2723"/>
    </location>
</feature>
<feature type="compositionally biased region" description="Low complexity" evidence="12">
    <location>
        <begin position="2734"/>
        <end position="2748"/>
    </location>
</feature>
<feature type="domain" description="Trimeric autotransporter adhesin YadA-like C-terminal membrane anchor" evidence="14">
    <location>
        <begin position="4471"/>
        <end position="4526"/>
    </location>
</feature>
<feature type="domain" description="Trimeric autotransporter adhesin YadA-like head" evidence="15">
    <location>
        <begin position="1079"/>
        <end position="1104"/>
    </location>
</feature>
<dbReference type="InterPro" id="IPR008640">
    <property type="entry name" value="Adhesin_Head_dom"/>
</dbReference>
<feature type="domain" description="Trimeric autotransporter adhesin YadA-like stalk" evidence="16">
    <location>
        <begin position="1150"/>
        <end position="1178"/>
    </location>
</feature>
<feature type="domain" description="Trimeric autotransporter adhesin YadA-like stalk" evidence="16">
    <location>
        <begin position="1912"/>
        <end position="1940"/>
    </location>
</feature>
<feature type="domain" description="Trimeric autotransporter adhesin YadA-like head" evidence="15">
    <location>
        <begin position="2962"/>
        <end position="2986"/>
    </location>
</feature>
<accession>Q0I4Z9</accession>
<evidence type="ECO:0000256" key="11">
    <source>
        <dbReference type="SAM" id="Coils"/>
    </source>
</evidence>
<comment type="subcellular location">
    <subcellularLocation>
        <location evidence="2">Cell outer membrane</location>
    </subcellularLocation>
    <subcellularLocation>
        <location evidence="1">Cell surface</location>
    </subcellularLocation>
</comment>
<proteinExistence type="inferred from homology"/>
<feature type="domain" description="Trimeric autotransporter adhesin YadA-like head" evidence="15">
    <location>
        <begin position="287"/>
        <end position="313"/>
    </location>
</feature>
<dbReference type="CDD" id="cd12820">
    <property type="entry name" value="LbR_YadA-like"/>
    <property type="match status" value="3"/>
</dbReference>
<evidence type="ECO:0000259" key="15">
    <source>
        <dbReference type="Pfam" id="PF05658"/>
    </source>
</evidence>
<keyword evidence="9 13" id="KW-0472">Membrane</keyword>
<gene>
    <name evidence="17" type="ordered locus">HS_1234</name>
</gene>
<evidence type="ECO:0000259" key="16">
    <source>
        <dbReference type="Pfam" id="PF05662"/>
    </source>
</evidence>
<evidence type="ECO:0000256" key="13">
    <source>
        <dbReference type="SAM" id="Phobius"/>
    </source>
</evidence>
<dbReference type="Pfam" id="PF05662">
    <property type="entry name" value="YadA_stalk"/>
    <property type="match status" value="4"/>
</dbReference>
<dbReference type="eggNOG" id="COG5295">
    <property type="taxonomic scope" value="Bacteria"/>
</dbReference>
<organism evidence="17">
    <name type="scientific">Histophilus somni (strain 129Pt)</name>
    <name type="common">Haemophilus somnus</name>
    <dbReference type="NCBI Taxonomy" id="205914"/>
    <lineage>
        <taxon>Bacteria</taxon>
        <taxon>Pseudomonadati</taxon>
        <taxon>Pseudomonadota</taxon>
        <taxon>Gammaproteobacteria</taxon>
        <taxon>Pasteurellales</taxon>
        <taxon>Pasteurellaceae</taxon>
        <taxon>Histophilus</taxon>
    </lineage>
</organism>
<name>Q0I4Z9_HISS1</name>
<feature type="transmembrane region" description="Helical" evidence="13">
    <location>
        <begin position="54"/>
        <end position="74"/>
    </location>
</feature>
<dbReference type="InterPro" id="IPR008635">
    <property type="entry name" value="Coiled_stalk_dom"/>
</dbReference>
<dbReference type="KEGG" id="hso:HS_1234"/>
<feature type="compositionally biased region" description="Low complexity" evidence="12">
    <location>
        <begin position="3480"/>
        <end position="3498"/>
    </location>
</feature>
<evidence type="ECO:0000256" key="7">
    <source>
        <dbReference type="ARBA" id="ARBA00022729"/>
    </source>
</evidence>
<evidence type="ECO:0000256" key="5">
    <source>
        <dbReference type="ARBA" id="ARBA00022452"/>
    </source>
</evidence>
<keyword evidence="6 13" id="KW-0812">Transmembrane</keyword>
<feature type="region of interest" description="Disordered" evidence="12">
    <location>
        <begin position="2727"/>
        <end position="2750"/>
    </location>
</feature>
<keyword evidence="11" id="KW-0175">Coiled coil</keyword>
<dbReference type="SUPFAM" id="SSF101967">
    <property type="entry name" value="Adhesin YadA, collagen-binding domain"/>
    <property type="match status" value="5"/>
</dbReference>
<feature type="coiled-coil region" evidence="11">
    <location>
        <begin position="4148"/>
        <end position="4253"/>
    </location>
</feature>
<evidence type="ECO:0000256" key="9">
    <source>
        <dbReference type="ARBA" id="ARBA00023136"/>
    </source>
</evidence>
<evidence type="ECO:0000256" key="12">
    <source>
        <dbReference type="SAM" id="MobiDB-lite"/>
    </source>
</evidence>
<evidence type="ECO:0008006" key="18">
    <source>
        <dbReference type="Google" id="ProtNLM"/>
    </source>
</evidence>
<dbReference type="Gene3D" id="2.150.10.10">
    <property type="entry name" value="Serralysin-like metalloprotease, C-terminal"/>
    <property type="match status" value="6"/>
</dbReference>
<keyword evidence="4" id="KW-0813">Transport</keyword>
<feature type="compositionally biased region" description="Low complexity" evidence="12">
    <location>
        <begin position="3506"/>
        <end position="3536"/>
    </location>
</feature>
<evidence type="ECO:0000256" key="10">
    <source>
        <dbReference type="ARBA" id="ARBA00023237"/>
    </source>
</evidence>
<dbReference type="InterPro" id="IPR005594">
    <property type="entry name" value="YadA_C"/>
</dbReference>
<dbReference type="Gene3D" id="3.30.1300.30">
    <property type="entry name" value="GSPII I/J protein-like"/>
    <property type="match status" value="1"/>
</dbReference>
<reference evidence="17" key="1">
    <citation type="submission" date="2006-08" db="EMBL/GenBank/DDBJ databases">
        <title>Complete genome sequence of Haemophilus somnus 129PT.</title>
        <authorList>
            <person name="Copeland A."/>
            <person name="Lucas S."/>
            <person name="Lapidus A."/>
            <person name="Barry K."/>
            <person name="Glavina del Rio T."/>
            <person name="Hammon N."/>
            <person name="Dalin E."/>
            <person name="Tice H."/>
            <person name="Pitluck S."/>
            <person name="Brettin T.S."/>
            <person name="Bruce D."/>
            <person name="Challacombe J.F."/>
            <person name="Chertkov O."/>
            <person name="Detter J.C."/>
            <person name="Gilna P."/>
            <person name="Han S."/>
            <person name="Misra M."/>
            <person name="Tapia R."/>
            <person name="Thayer N.N."/>
            <person name="Xie G."/>
            <person name="Inzana T.J."/>
            <person name="Duncan A.J."/>
            <person name="Siddaramppa S."/>
            <person name="Richardson P."/>
        </authorList>
    </citation>
    <scope>NUCLEOTIDE SEQUENCE</scope>
    <source>
        <strain evidence="17">129PT</strain>
    </source>
</reference>
<feature type="domain" description="Trimeric autotransporter adhesin YadA-like head" evidence="15">
    <location>
        <begin position="886"/>
        <end position="908"/>
    </location>
</feature>
<feature type="region of interest" description="Disordered" evidence="12">
    <location>
        <begin position="3409"/>
        <end position="3536"/>
    </location>
</feature>
<feature type="compositionally biased region" description="Polar residues" evidence="12">
    <location>
        <begin position="3465"/>
        <end position="3479"/>
    </location>
</feature>
<evidence type="ECO:0000259" key="14">
    <source>
        <dbReference type="Pfam" id="PF03895"/>
    </source>
</evidence>
<dbReference type="InterPro" id="IPR045584">
    <property type="entry name" value="Pilin-like"/>
</dbReference>
<sequence length="4526" mass="472132">MNKIFKTKYDVTTGQTKVVSELANNRQVASRVEGAGSQPKCGVFFGGMLGAFKVLPLALVIAGILGVNNLSFAIDYIEVQETKVGPDNWYLNSNVGDNSVHLYGWKYKHGNDGRYKNFTGTVLIGAAASIGASNATAIGYQANAKGDSTISIGKEAQSLGTQSVALGNRANAKGEQSLALGADSNATGYASIALGGDDLGDNASTYKYARPLSQEVWNLYRSNLSDFHNTENYATTKNANPTYAQYLQDSSNTYSQNWAKGKGAISIGSRTIAYGNGSTSIGTLSIAKGDYSTAMGAGTLALGNSSIALGNEAYVYAVKSVGIGNEVQALSDGSMVYGLESYAGGTGSIAIGTRALSNVKMKTNDVDGVYLATQYTGESKKNKRQITAELGQLDQKKENLYQPVTDKQEGSGEFKAQTNNTGAIAIGYYVIASGENSVALGRQAYAEGNRGIAIGPYAYSKGSQSFALGYGAKALKDDTFAIGSYSRVDGENSIALGIEAKVLNNSGDNNLNGENSLALGNNTEVTMKNSVALGYKSTTKYYYKVDGDKKELSVSDSDKANKAIDVPAYIPKGTSYNITTDANDGVISFGGWDKGRGKVGLRRLVNVAAGALDSDVATVGQLRALEYAKKEGVVAYYTKQGKQIYKVVKGDDGSFYKANTTNGTPFDKNKIDKKDVFAGPKGANEKITTQSGSDKAFADLGEKIKFAHILDGEITSGSDQAITGNQLKNVGDILGITVNTNNTKFDNPSFTKVKYNGAIGNNNHTTFKSAIDEIIIAINKGLNFKAGNTTEAKQLGDTLEFIGDSYITPTISNKKIKYSVQATTTLNETNNLITSKAVKDYVDPKFTHYVSIKGTGSSDGNYGNNGAIGKNSIAIGVGASTDNSASGGIAIGNNAQSKAKNAVVIGTNVSIDVPNSFVLGSDNIVTQTGKQDRKERAAVVVIGSGTTLTESKSAIAIGAVNADGGTKIEYAAWTASIGNKNKIKNGTDIIALGNNIDIGYQYDNKNNVSKNDSDNRKENTEVIAIGNSANANKASGSVLIGAKTTAKSNATQAVIIGYEATAKENATQTVVIGKSAESSAAGAVVIGEGATATVANSVAIGKGSKTTGNTSANGYDPSTKTAYVGSGNANTWKPNSGVFSVGDGSNTTRRITGVAAGSDDTDAVNVAQLKKVVSGAATLKYKANGSNEQSIDLTSKGLNFKDGTYTTATVEADGVVKFDLNRTTSEKINNALSKADAATQYAKIDGSNITGNEDKWREKLDVYKKDEADSKINEVKTALNGQINGKVDTTTFEAAKTQLETKIDGKADKTLGNIDQTGQNKIKGLAIAAVEVKGKDGQITVESKKDADGNKNTFTVSLNENIKTKIESIGTGKVEASDNNTVTGGKVYTAIEGAKSELNAEIAKKLDKSIFDTAKSELEDKIDQKVDTSTFNAATFGLMGNDSQAVTKTLNNTIKIEGSESVESNKKNIYVSKNTAGDGLEIKLGETLTGITSVGKDDKAKISFGGDNAKNEITYTVGDTTATATFKFSKDGIDLGSKKITNVASGIGEIASATNDGTETNLDKVLKGSPEDTYKSNAANVEDLAKVSKAIIDKGLSFESDNGKVTRKVGETLKIVGEKATDTSTSGSTTTTITTAPGNIKVTAKKSDTAGHANDTLEIGLSKDLTGIESITKGANKAKLTLGENTASLESATNKSKIELKDDGISLTTNKDKTIIVKDNELSGVNKISTGSDTNANSIDLANSSNVVITSGGKALTIAKDGAKDGISLTGLADRKVDDTGYGTNGSAGRAATESALLDLKTKGLTFEVNEKNTDSKPKTLKRELGETLKITGKDGDVTDFDSKYSLENVATKIDENNKAIRIGLLKTPRFDALELGTDETKKISLTPEFANGNELKLTLTGTGAGNNTKVKISGVANGTDDNDAINKSQLDSVGNATLTFSDGTSTNDFVRKNSDSKKVVISSGSNVTVTLDKTKDNNNTGQFTVSLNKDLTDINSITLKSNGGTDNTNNKTGKITVDTTGDVKVQHGDGTASKIVVESDFNELKTSEEITVTGGGKVLGAETTLSLNDNSIAGTKLKTGTISEDRLDSALTTKLNREFKVKVDTTTSENLIGNTLEFAKDSNLTVVLDSDNKKITYGLSPTLTGITSIESAAGGNGAKSKITLNADHIVADKDIYVGSKGNDESNKLVKKSELTSEISTITKNITNNINTLSENKLTFKAGNTSFERANNTDKNIVFKGEGNVNIKLATDDSKNTGTFTISVNETNVIDEKAGTNKNDTESEKHADRLTTEKAVVDYVKARTFKLAGNDSFAVSSLLDGTINIKGDVSTTSDQGNIYVSKGTSDSELKIQLGKNLTGIESIKKSENGAKLTLEDNKLELSPEKDVKVTLEKDGQKTTAKATGLSTIGNDGDNALVFNTGKSDKTQATLKVAGEDLTFTKLGNNIQISNLASGLGLKDSADGNNDGNAGDKAIANVLAGNPNGMETNAINVKDLSEVAKALVKKGLSFEGNGGNTDKVTRKLGETLKIVGETSATTPTDSTQPATETAADNIIVAKKKDSEDTLEVKLSKNLNGIASITNGDKAKIALDDTSATLSAGKDKGSIKVATGSGDDANKIELSPDNGSKVTLAKDGTNGVKATGLSTVGLDGDNALVFTNGAGNKAELKVGGSALTFTKATTGNTVKISNVEDGKIDTSSTEAITGKQLHDLASKLGVEVESETGFKQPSFTAIKGGTSSTGDTSSGTTTAKGPITFKGAIDDLITAVNGGLTFEGNVSTSSSTTLQLGGTLTIDSSESKTKLEDSKETKEKDITTKLESLNGSDSKAGKLTLTLNKATSVDENDERVVTSSAVANKLKNYTTTETLEDDFLRVTGENINGHQKEFGKNVGLEEVKLEEDETEGTSELVQAKALVDYLKGTGEKSVKLSDSSKTQAIGEGSISIGHNAVSRNEGSIAMGYNSEASNSGAISIGQGSTVLGTSSVAVGKENNIKGNFSFVLGEGNTLDKEQTYVIGSDNKISGAKNIAIGLGNTVGGNENIVLGSHVDLKDDVEGAIVLGDKSIGVSNAVSVGNALTKRRIVFVDTPQGEYDAVNKKYVDDLTLTYKSNNDDKTKKSINLKTEALDFVKSENISVSVEADGKITHTLNNNLISIVSISGGKNGSEDAAKITLSSKPETEEEAKDYVKTVTINDAKLKGLLDGEIAESSKEAVTGKQLADLTKQLGVDVNTSDKTKFNELIFEYLSKVDGSFKEKNPTTLKEAIDETRAKLNEGLKFGGDIPSAGTNTNNTHYLGSTINIIRLGMPTETDEVAPTSTSGYSGSNLITQYTYDKGNAKIEIGFKDAPEFRKVTLSKQTYGDSKIGNEDVITKSYLEQALNSFKFNVAYDNKTVQIGRGDTLKFENGLNIQGNLKQEGATQPSAVTSTTAPTTVNTPSGSENGGAGNMASSGNTSPAVASSGSDAGDTGATVGSSTTPTTAPINNGSTGSDSAVTSSTTSSTGAGTDGGSGTSSTASSGATPSTTTAGTASSTPSTTSNTTAVVTIGTTEDLTGLKSAEFNGDNGNTTNITGNEIVLKDQSGNAHTQTATSQIITDNTDPDTEKAVVTTAEGVTMSVVSDDQVLVNDQTAEANILSNGKNTTEVKAGEIAIKDKVGQNVVSLKVAEGEDGQDGKGATLAFAKGTDSKSGTGTIKGLADIKPDETDGSLAVNKNYVDKLDKVAVKYDDPTKSSITLGGKSAKNYRPVVIDNLKSGLGIDDIKDGGIASVAQGKQGELVKDLVAGKLDTTKDASGKAKDNLHKAVNLADLKAIAQAGLNFAGNDGRDIHKNLSETLAIVGQGLDKDQTTAFKGTNGNIAVKADNGKLSISLNEALTGLKSAEFNGENGNTTNITGNAIALKDDKGTANMTGSEIALEDTDGASNTQTAKSHTLQNGANITDVKAGLITVTENPDTDTEKSVMISAEGMTTAVVTDDKVLVNDQTAEANILSNGKHTTEVKAGEVAIKDKAGKDVVSLKVAKGEDGQDGKGATLAFAKGADDKGTGTITGLKDLDATADGSSAANKNYVDEKVSDLDSNRPFDFYIKEGNSYTKVIKGRDGKFYDPKDLEGAKYDGSKYVTNEGTTVDTSLSAEDKVIIRAEPTTAPIGISNVASGLDIDAEKVKQAEKEVKAKRSEAERKATMLKAKAALVEQKEAEITALEQEIENLSGDEKTQKEAELKAIEAELSQFNDELATATKDLKTANDALKIANNTLTKLTEDKIGNLVKGENINPTNGANIGDLQAVARAGLNFEGNDGVPVHKNLGEKLTIKGEGTFNSNLTAAGNIKVEMAQDGKGLEVKLSDQLKNMTSFETREVNGKKARLDSNGLSVENTNTKERSHLSENRLAFFKDGALGLNLDGKDRALKVGEKAIISINGKNEALVEDLNASSSGQAIANKNYVDAKNNELRTQLHSVNRESRSGIAGANAAAALPMIAMPGKSALAVSAGAYKGQSAVALGYSRMSDNGKIMLKLHGNSTSTGDFGGGVGIGWAW</sequence>
<evidence type="ECO:0000313" key="17">
    <source>
        <dbReference type="EMBL" id="ABI25509.1"/>
    </source>
</evidence>
<evidence type="ECO:0000256" key="3">
    <source>
        <dbReference type="ARBA" id="ARBA00005848"/>
    </source>
</evidence>
<keyword evidence="5" id="KW-1134">Transmembrane beta strand</keyword>
<dbReference type="InterPro" id="IPR011049">
    <property type="entry name" value="Serralysin-like_metalloprot_C"/>
</dbReference>
<evidence type="ECO:0000256" key="4">
    <source>
        <dbReference type="ARBA" id="ARBA00022448"/>
    </source>
</evidence>
<feature type="domain" description="Trimeric autotransporter adhesin YadA-like head" evidence="15">
    <location>
        <begin position="432"/>
        <end position="458"/>
    </location>
</feature>
<feature type="domain" description="Trimeric autotransporter adhesin YadA-like head" evidence="15">
    <location>
        <begin position="134"/>
        <end position="156"/>
    </location>
</feature>
<feature type="domain" description="Trimeric autotransporter adhesin YadA-like head" evidence="15">
    <location>
        <begin position="160"/>
        <end position="184"/>
    </location>
</feature>
<keyword evidence="7" id="KW-0732">Signal</keyword>
<dbReference type="EMBL" id="CP000436">
    <property type="protein sequence ID" value="ABI25509.1"/>
    <property type="molecule type" value="Genomic_DNA"/>
</dbReference>
<evidence type="ECO:0000256" key="8">
    <source>
        <dbReference type="ARBA" id="ARBA00022927"/>
    </source>
</evidence>
<feature type="domain" description="Trimeric autotransporter adhesin YadA-like head" evidence="15">
    <location>
        <begin position="259"/>
        <end position="284"/>
    </location>
</feature>